<protein>
    <recommendedName>
        <fullName evidence="1">FAR1 domain-containing protein</fullName>
    </recommendedName>
</protein>
<reference evidence="2" key="1">
    <citation type="submission" date="2023-07" db="EMBL/GenBank/DDBJ databases">
        <authorList>
            <consortium name="AG Swart"/>
            <person name="Singh M."/>
            <person name="Singh A."/>
            <person name="Seah K."/>
            <person name="Emmerich C."/>
        </authorList>
    </citation>
    <scope>NUCLEOTIDE SEQUENCE</scope>
    <source>
        <strain evidence="2">DP1</strain>
    </source>
</reference>
<keyword evidence="3" id="KW-1185">Reference proteome</keyword>
<gene>
    <name evidence="2" type="ORF">ECRASSUSDP1_LOCUS6663</name>
</gene>
<sequence length="203" mass="23580">MFPQDFMLSPYDPIYGYGYPPMPIYDPKSIKVVCNLDDVLSKAYYSRNHMINDVRNIARIYGFNICIPRGDIKYKGGSQQVVLYCDRYGKRRRKSKDCKTRGTKKTGCQWKIKFQKQSNGDKFVLIPSKSCFHNHRLEPKTGTKVPDIHDIYKEIDEAKSYISESESARPDKIDDTYNMLEETFPGFSDSEGKIDELIKQETI</sequence>
<dbReference type="InterPro" id="IPR004330">
    <property type="entry name" value="FAR1_DNA_bnd_dom"/>
</dbReference>
<evidence type="ECO:0000313" key="3">
    <source>
        <dbReference type="Proteomes" id="UP001295684"/>
    </source>
</evidence>
<proteinExistence type="predicted"/>
<organism evidence="2 3">
    <name type="scientific">Euplotes crassus</name>
    <dbReference type="NCBI Taxonomy" id="5936"/>
    <lineage>
        <taxon>Eukaryota</taxon>
        <taxon>Sar</taxon>
        <taxon>Alveolata</taxon>
        <taxon>Ciliophora</taxon>
        <taxon>Intramacronucleata</taxon>
        <taxon>Spirotrichea</taxon>
        <taxon>Hypotrichia</taxon>
        <taxon>Euplotida</taxon>
        <taxon>Euplotidae</taxon>
        <taxon>Moneuplotes</taxon>
    </lineage>
</organism>
<name>A0AAD1XB45_EUPCR</name>
<feature type="domain" description="FAR1" evidence="1">
    <location>
        <begin position="58"/>
        <end position="138"/>
    </location>
</feature>
<accession>A0AAD1XB45</accession>
<dbReference type="AlphaFoldDB" id="A0AAD1XB45"/>
<comment type="caution">
    <text evidence="2">The sequence shown here is derived from an EMBL/GenBank/DDBJ whole genome shotgun (WGS) entry which is preliminary data.</text>
</comment>
<dbReference type="Proteomes" id="UP001295684">
    <property type="component" value="Unassembled WGS sequence"/>
</dbReference>
<evidence type="ECO:0000259" key="1">
    <source>
        <dbReference type="Pfam" id="PF03101"/>
    </source>
</evidence>
<dbReference type="EMBL" id="CAMPGE010006468">
    <property type="protein sequence ID" value="CAI2365314.1"/>
    <property type="molecule type" value="Genomic_DNA"/>
</dbReference>
<dbReference type="Pfam" id="PF03101">
    <property type="entry name" value="FAR1"/>
    <property type="match status" value="1"/>
</dbReference>
<evidence type="ECO:0000313" key="2">
    <source>
        <dbReference type="EMBL" id="CAI2365314.1"/>
    </source>
</evidence>